<sequence length="1359" mass="145507">MFAGNQAGEGGTRKRDSSEEKDAEASEGVPFYVLAVSSDTGATQALSLLTCWISGWVCASADPRESPSRLASLLENVRACVLVTGGEGARLMGRNFRFPDCRVIEGESLFFEEMDETFLSALSSVDHSASASPSLPPPVLRCTAEAVRVDRPSHVFFTSGSTGMPKGCLVGHNAVASYAAERSARQGVATVGRAAWRLCVEMKGRSGGSIVERGGEVTETEREREREREREGGRFLCVSPPSFDPSLGDVAQAWLGVCRRSGRSSCLLLPPSYPSVLGGLSSMLKDLNVTHLTTTPTLWRTLQYGSGGGLGEGGKKSGCPVLFSLQDVALGGEKMGLDIVEVFSGSRTRLWNVYGVTECAVYQTALEVQTCERGIPLRRDGMPGGETGSGPPLGKFSSASCCGLPLESVGVGTVREESGGESEEGSGVCELLPFGTVGEVILWGPQVGLGYVGLPSETRRAFVSLDIGGCGGAVGRSLNGACGRGQYVRAYRTGDLGWVDETSGELWLIGRGGGVNGDQVKVRGQRVELSEVEASCCSMFQEAEGILRDQRVREWCDQLGIRHASLFEVGGVAAVLVETGGGVAASQPSPQDPVGVEKTDVVSLGRGRGGQLGMLCCLRRVDDDDDDDARERTREAPVLSSENISQMREGGSGTSHLTSSPSSVQLPATTNRHLPACLGKALLFMCARLLPTHLRPQRVVVANADLPKTISGKVDRPSATRMFAELARQERELEETASEGGDAGGDWTETEKIVAVCWALYVGLVPEGSVDSRKKFDETMKLVCGRGMIKREDHFDQLGGDSMTALRVVRRLRGWAAGRDFPPREAGGEFGEFSGPLSPQALVELASLSLFSLFLEKNKIKLRPPQLRENEEGDETGEAVDREEKGGREKETKKKHSGRNTPPTSSQGLEENSTESVSLEEKEKGKGKEASRDGEDESKAPAPAARETTTETPEKKNRGDATADLFFSLLRSVCGKGDFLSLALLLSLRGEKWGRSLLRADSDDDLSKKLDALFPLDSQPSPSNDQRRAASPSPLHLACLGGHSLCCLLLLLSGASPSLCDARRATPLHLAAAAGPKGTACVRALLAAECAEREGMPGPLPMGPGVRSNRKKFVLAIRDESEHTVVHAAARGGSAESVELICASWMKASPPYRLTHATISASRKGEAEARGESSSSDGVSRLRTLDWRDRWGRTPVHWAVVNCQPQALAALLKCGADPDPLALPEGKARHQTSLRIERPIEVARRLSISGRSLPPPPSEEGTSVEGRFSGLVSPVAQSFVTQDGGQEREKEQVEESWQEDESKIEFARKGEEKTTANDVKSEIGDATALQADARLTAKDERRLGAEMLSVFENHAHRTR</sequence>
<feature type="region of interest" description="Disordered" evidence="2">
    <location>
        <begin position="624"/>
        <end position="667"/>
    </location>
</feature>
<feature type="region of interest" description="Disordered" evidence="2">
    <location>
        <begin position="210"/>
        <end position="231"/>
    </location>
</feature>
<keyword evidence="1" id="KW-0040">ANK repeat</keyword>
<dbReference type="InterPro" id="IPR036770">
    <property type="entry name" value="Ankyrin_rpt-contain_sf"/>
</dbReference>
<feature type="domain" description="AMP-dependent synthetase/ligase" evidence="3">
    <location>
        <begin position="35"/>
        <end position="181"/>
    </location>
</feature>
<feature type="compositionally biased region" description="Basic and acidic residues" evidence="2">
    <location>
        <begin position="1300"/>
        <end position="1321"/>
    </location>
</feature>
<dbReference type="Gene3D" id="1.25.40.20">
    <property type="entry name" value="Ankyrin repeat-containing domain"/>
    <property type="match status" value="1"/>
</dbReference>
<evidence type="ECO:0000256" key="1">
    <source>
        <dbReference type="PROSITE-ProRule" id="PRU00023"/>
    </source>
</evidence>
<evidence type="ECO:0000256" key="2">
    <source>
        <dbReference type="SAM" id="MobiDB-lite"/>
    </source>
</evidence>
<dbReference type="SUPFAM" id="SSF56801">
    <property type="entry name" value="Acetyl-CoA synthetase-like"/>
    <property type="match status" value="1"/>
</dbReference>
<dbReference type="PANTHER" id="PTHR45527:SF1">
    <property type="entry name" value="FATTY ACID SYNTHASE"/>
    <property type="match status" value="1"/>
</dbReference>
<feature type="compositionally biased region" description="Basic and acidic residues" evidence="2">
    <location>
        <begin position="213"/>
        <end position="231"/>
    </location>
</feature>
<feature type="region of interest" description="Disordered" evidence="2">
    <location>
        <begin position="865"/>
        <end position="958"/>
    </location>
</feature>
<accession>A0A0G4GP81</accession>
<dbReference type="InterPro" id="IPR036736">
    <property type="entry name" value="ACP-like_sf"/>
</dbReference>
<dbReference type="InterPro" id="IPR045851">
    <property type="entry name" value="AMP-bd_C_sf"/>
</dbReference>
<feature type="compositionally biased region" description="Polar residues" evidence="2">
    <location>
        <begin position="899"/>
        <end position="917"/>
    </location>
</feature>
<feature type="repeat" description="ANK" evidence="1">
    <location>
        <begin position="1191"/>
        <end position="1219"/>
    </location>
</feature>
<feature type="compositionally biased region" description="Basic and acidic residues" evidence="2">
    <location>
        <begin position="11"/>
        <end position="23"/>
    </location>
</feature>
<dbReference type="Gene3D" id="1.10.1200.10">
    <property type="entry name" value="ACP-like"/>
    <property type="match status" value="1"/>
</dbReference>
<dbReference type="EMBL" id="CDMZ01001411">
    <property type="protein sequence ID" value="CEM32138.1"/>
    <property type="molecule type" value="Genomic_DNA"/>
</dbReference>
<proteinExistence type="predicted"/>
<name>A0A0G4GP81_9ALVE</name>
<protein>
    <recommendedName>
        <fullName evidence="3">AMP-dependent synthetase/ligase domain-containing protein</fullName>
    </recommendedName>
</protein>
<gene>
    <name evidence="4" type="ORF">Cvel_22784</name>
</gene>
<feature type="compositionally biased region" description="Basic and acidic residues" evidence="2">
    <location>
        <begin position="919"/>
        <end position="939"/>
    </location>
</feature>
<dbReference type="InterPro" id="IPR006162">
    <property type="entry name" value="Ppantetheine_attach_site"/>
</dbReference>
<dbReference type="InterPro" id="IPR020845">
    <property type="entry name" value="AMP-binding_CS"/>
</dbReference>
<feature type="compositionally biased region" description="Basic and acidic residues" evidence="2">
    <location>
        <begin position="948"/>
        <end position="958"/>
    </location>
</feature>
<dbReference type="Pfam" id="PF12796">
    <property type="entry name" value="Ank_2"/>
    <property type="match status" value="1"/>
</dbReference>
<dbReference type="Gene3D" id="3.40.50.12780">
    <property type="entry name" value="N-terminal domain of ligase-like"/>
    <property type="match status" value="1"/>
</dbReference>
<feature type="compositionally biased region" description="Basic and acidic residues" evidence="2">
    <location>
        <begin position="879"/>
        <end position="892"/>
    </location>
</feature>
<reference evidence="4" key="1">
    <citation type="submission" date="2014-11" db="EMBL/GenBank/DDBJ databases">
        <authorList>
            <person name="Otto D Thomas"/>
            <person name="Naeem Raeece"/>
        </authorList>
    </citation>
    <scope>NUCLEOTIDE SEQUENCE</scope>
</reference>
<dbReference type="GO" id="GO:0005737">
    <property type="term" value="C:cytoplasm"/>
    <property type="evidence" value="ECO:0007669"/>
    <property type="project" value="TreeGrafter"/>
</dbReference>
<dbReference type="PANTHER" id="PTHR45527">
    <property type="entry name" value="NONRIBOSOMAL PEPTIDE SYNTHETASE"/>
    <property type="match status" value="1"/>
</dbReference>
<dbReference type="GO" id="GO:0031177">
    <property type="term" value="F:phosphopantetheine binding"/>
    <property type="evidence" value="ECO:0007669"/>
    <property type="project" value="TreeGrafter"/>
</dbReference>
<feature type="domain" description="AMP-dependent synthetase/ligase" evidence="3">
    <location>
        <begin position="229"/>
        <end position="451"/>
    </location>
</feature>
<dbReference type="Pfam" id="PF00023">
    <property type="entry name" value="Ank"/>
    <property type="match status" value="1"/>
</dbReference>
<dbReference type="GO" id="GO:0044550">
    <property type="term" value="P:secondary metabolite biosynthetic process"/>
    <property type="evidence" value="ECO:0007669"/>
    <property type="project" value="TreeGrafter"/>
</dbReference>
<dbReference type="Gene3D" id="3.30.300.30">
    <property type="match status" value="1"/>
</dbReference>
<feature type="region of interest" description="Disordered" evidence="2">
    <location>
        <begin position="1"/>
        <end position="23"/>
    </location>
</feature>
<dbReference type="GO" id="GO:0043041">
    <property type="term" value="P:amino acid activation for nonribosomal peptide biosynthetic process"/>
    <property type="evidence" value="ECO:0007669"/>
    <property type="project" value="TreeGrafter"/>
</dbReference>
<organism evidence="4">
    <name type="scientific">Chromera velia CCMP2878</name>
    <dbReference type="NCBI Taxonomy" id="1169474"/>
    <lineage>
        <taxon>Eukaryota</taxon>
        <taxon>Sar</taxon>
        <taxon>Alveolata</taxon>
        <taxon>Colpodellida</taxon>
        <taxon>Chromeraceae</taxon>
        <taxon>Chromera</taxon>
    </lineage>
</organism>
<feature type="compositionally biased region" description="Low complexity" evidence="2">
    <location>
        <begin position="654"/>
        <end position="663"/>
    </location>
</feature>
<feature type="region of interest" description="Disordered" evidence="2">
    <location>
        <begin position="1280"/>
        <end position="1321"/>
    </location>
</feature>
<feature type="region of interest" description="Disordered" evidence="2">
    <location>
        <begin position="1013"/>
        <end position="1033"/>
    </location>
</feature>
<dbReference type="Pfam" id="PF00501">
    <property type="entry name" value="AMP-binding"/>
    <property type="match status" value="2"/>
</dbReference>
<dbReference type="PROSITE" id="PS50088">
    <property type="entry name" value="ANK_REPEAT"/>
    <property type="match status" value="1"/>
</dbReference>
<dbReference type="PROSITE" id="PS50297">
    <property type="entry name" value="ANK_REP_REGION"/>
    <property type="match status" value="1"/>
</dbReference>
<evidence type="ECO:0000313" key="4">
    <source>
        <dbReference type="EMBL" id="CEM32138.1"/>
    </source>
</evidence>
<dbReference type="SMART" id="SM00248">
    <property type="entry name" value="ANK"/>
    <property type="match status" value="3"/>
</dbReference>
<dbReference type="PROSITE" id="PS00012">
    <property type="entry name" value="PHOSPHOPANTETHEINE"/>
    <property type="match status" value="1"/>
</dbReference>
<dbReference type="PROSITE" id="PS00455">
    <property type="entry name" value="AMP_BINDING"/>
    <property type="match status" value="1"/>
</dbReference>
<dbReference type="VEuPathDB" id="CryptoDB:Cvel_22784"/>
<dbReference type="InterPro" id="IPR042099">
    <property type="entry name" value="ANL_N_sf"/>
</dbReference>
<dbReference type="InterPro" id="IPR000873">
    <property type="entry name" value="AMP-dep_synth/lig_dom"/>
</dbReference>
<evidence type="ECO:0000259" key="3">
    <source>
        <dbReference type="Pfam" id="PF00501"/>
    </source>
</evidence>
<dbReference type="InterPro" id="IPR002110">
    <property type="entry name" value="Ankyrin_rpt"/>
</dbReference>
<dbReference type="SUPFAM" id="SSF48403">
    <property type="entry name" value="Ankyrin repeat"/>
    <property type="match status" value="1"/>
</dbReference>